<dbReference type="HOGENOM" id="CLU_3272111_0_0_4"/>
<dbReference type="Proteomes" id="UP000011021">
    <property type="component" value="Unassembled WGS sequence"/>
</dbReference>
<accession>E7RVM5</accession>
<dbReference type="EMBL" id="AEQP01000003">
    <property type="protein sequence ID" value="EFV95358.1"/>
    <property type="molecule type" value="Genomic_DNA"/>
</dbReference>
<dbReference type="STRING" id="887898.HMPREF0551_0846"/>
<reference evidence="2 3" key="1">
    <citation type="submission" date="2010-12" db="EMBL/GenBank/DDBJ databases">
        <authorList>
            <person name="Muzny D."/>
            <person name="Qin X."/>
            <person name="Deng J."/>
            <person name="Jiang H."/>
            <person name="Liu Y."/>
            <person name="Qu J."/>
            <person name="Song X.-Z."/>
            <person name="Zhang L."/>
            <person name="Thornton R."/>
            <person name="Coyle M."/>
            <person name="Francisco L."/>
            <person name="Jackson L."/>
            <person name="Javaid M."/>
            <person name="Korchina V."/>
            <person name="Kovar C."/>
            <person name="Mata R."/>
            <person name="Mathew T."/>
            <person name="Ngo R."/>
            <person name="Nguyen L."/>
            <person name="Nguyen N."/>
            <person name="Okwuonu G."/>
            <person name="Ongeri F."/>
            <person name="Pham C."/>
            <person name="Simmons D."/>
            <person name="Wilczek-Boney K."/>
            <person name="Hale W."/>
            <person name="Jakkamsetti A."/>
            <person name="Pham P."/>
            <person name="Ruth R."/>
            <person name="San Lucas F."/>
            <person name="Warren J."/>
            <person name="Zhang J."/>
            <person name="Zhao Z."/>
            <person name="Zhou C."/>
            <person name="Zhu D."/>
            <person name="Lee S."/>
            <person name="Bess C."/>
            <person name="Blankenburg K."/>
            <person name="Forbes L."/>
            <person name="Fu Q."/>
            <person name="Gubbala S."/>
            <person name="Hirani K."/>
            <person name="Jayaseelan J.C."/>
            <person name="Lara F."/>
            <person name="Munidasa M."/>
            <person name="Palculict T."/>
            <person name="Patil S."/>
            <person name="Pu L.-L."/>
            <person name="Saada N."/>
            <person name="Tang L."/>
            <person name="Weissenberger G."/>
            <person name="Zhu Y."/>
            <person name="Hemphill L."/>
            <person name="Shang Y."/>
            <person name="Youmans B."/>
            <person name="Ayvaz T."/>
            <person name="Ross M."/>
            <person name="Santibanez J."/>
            <person name="Aqrawi P."/>
            <person name="Gross S."/>
            <person name="Joshi V."/>
            <person name="Fowler G."/>
            <person name="Nazareth L."/>
            <person name="Reid J."/>
            <person name="Worley K."/>
            <person name="Petrosino J."/>
            <person name="Highlander S."/>
            <person name="Gibbs R."/>
        </authorList>
    </citation>
    <scope>NUCLEOTIDE SEQUENCE [LARGE SCALE GENOMIC DNA]</scope>
    <source>
        <strain evidence="2 3">ATCC 51599</strain>
    </source>
</reference>
<organism evidence="2 3">
    <name type="scientific">Lautropia mirabilis ATCC 51599</name>
    <dbReference type="NCBI Taxonomy" id="887898"/>
    <lineage>
        <taxon>Bacteria</taxon>
        <taxon>Pseudomonadati</taxon>
        <taxon>Pseudomonadota</taxon>
        <taxon>Betaproteobacteria</taxon>
        <taxon>Burkholderiales</taxon>
        <taxon>Burkholderiaceae</taxon>
        <taxon>Lautropia</taxon>
    </lineage>
</organism>
<gene>
    <name evidence="2" type="ORF">HMPREF0551_0846</name>
</gene>
<sequence>MNPGDILQRPGCSILRCPVHERNTPPASTMTPSKYPGNPAR</sequence>
<proteinExistence type="predicted"/>
<keyword evidence="3" id="KW-1185">Reference proteome</keyword>
<dbReference type="AlphaFoldDB" id="E7RVM5"/>
<evidence type="ECO:0000313" key="3">
    <source>
        <dbReference type="Proteomes" id="UP000011021"/>
    </source>
</evidence>
<protein>
    <submittedName>
        <fullName evidence="2">Uncharacterized protein</fullName>
    </submittedName>
</protein>
<feature type="region of interest" description="Disordered" evidence="1">
    <location>
        <begin position="17"/>
        <end position="41"/>
    </location>
</feature>
<comment type="caution">
    <text evidence="2">The sequence shown here is derived from an EMBL/GenBank/DDBJ whole genome shotgun (WGS) entry which is preliminary data.</text>
</comment>
<evidence type="ECO:0000256" key="1">
    <source>
        <dbReference type="SAM" id="MobiDB-lite"/>
    </source>
</evidence>
<evidence type="ECO:0000313" key="2">
    <source>
        <dbReference type="EMBL" id="EFV95358.1"/>
    </source>
</evidence>
<name>E7RVM5_9BURK</name>